<dbReference type="InterPro" id="IPR007461">
    <property type="entry name" value="Ysc84_actin-binding"/>
</dbReference>
<sequence>MNKRKFIGAGVSLAALTVFAGCTTTGGSAGDPAARREAIDAAVDSALSRLYREARGSQEIVTSARGVLVFPSVVSAGFIVGGSHGQGALRKAGKTTNYFRMTEASVGLLAGAQSQAVFILFMTQDALTRFEASRGWTAGVDGSVALLAVGANAQVTTQTAQQPIVGFVLTNGGLMANVSLNGNRVTALDL</sequence>
<evidence type="ECO:0000313" key="4">
    <source>
        <dbReference type="Proteomes" id="UP000706151"/>
    </source>
</evidence>
<gene>
    <name evidence="3" type="ORF">IPK02_14900</name>
</gene>
<evidence type="ECO:0000259" key="2">
    <source>
        <dbReference type="Pfam" id="PF04366"/>
    </source>
</evidence>
<organism evidence="3 4">
    <name type="scientific">Candidatus Accumulibacter affinis</name>
    <dbReference type="NCBI Taxonomy" id="2954384"/>
    <lineage>
        <taxon>Bacteria</taxon>
        <taxon>Pseudomonadati</taxon>
        <taxon>Pseudomonadota</taxon>
        <taxon>Betaproteobacteria</taxon>
        <taxon>Candidatus Accumulibacter</taxon>
    </lineage>
</organism>
<dbReference type="EMBL" id="JADJOT010000010">
    <property type="protein sequence ID" value="MBK7955119.1"/>
    <property type="molecule type" value="Genomic_DNA"/>
</dbReference>
<accession>A0A935TC95</accession>
<feature type="signal peptide" evidence="1">
    <location>
        <begin position="1"/>
        <end position="20"/>
    </location>
</feature>
<dbReference type="PROSITE" id="PS51257">
    <property type="entry name" value="PROKAR_LIPOPROTEIN"/>
    <property type="match status" value="1"/>
</dbReference>
<dbReference type="Proteomes" id="UP000706151">
    <property type="component" value="Unassembled WGS sequence"/>
</dbReference>
<evidence type="ECO:0000313" key="3">
    <source>
        <dbReference type="EMBL" id="MBK7955119.1"/>
    </source>
</evidence>
<comment type="caution">
    <text evidence="3">The sequence shown here is derived from an EMBL/GenBank/DDBJ whole genome shotgun (WGS) entry which is preliminary data.</text>
</comment>
<keyword evidence="1" id="KW-0732">Signal</keyword>
<dbReference type="CDD" id="cd11524">
    <property type="entry name" value="SYLF"/>
    <property type="match status" value="1"/>
</dbReference>
<evidence type="ECO:0000256" key="1">
    <source>
        <dbReference type="SAM" id="SignalP"/>
    </source>
</evidence>
<feature type="domain" description="Ysc84 actin-binding" evidence="2">
    <location>
        <begin position="103"/>
        <end position="186"/>
    </location>
</feature>
<reference evidence="3 4" key="1">
    <citation type="submission" date="2020-10" db="EMBL/GenBank/DDBJ databases">
        <title>Connecting structure to function with the recovery of over 1000 high-quality activated sludge metagenome-assembled genomes encoding full-length rRNA genes using long-read sequencing.</title>
        <authorList>
            <person name="Singleton C.M."/>
            <person name="Petriglieri F."/>
            <person name="Kristensen J.M."/>
            <person name="Kirkegaard R.H."/>
            <person name="Michaelsen T.Y."/>
            <person name="Andersen M.H."/>
            <person name="Karst S.M."/>
            <person name="Dueholm M.S."/>
            <person name="Nielsen P.H."/>
            <person name="Albertsen M."/>
        </authorList>
    </citation>
    <scope>NUCLEOTIDE SEQUENCE [LARGE SCALE GENOMIC DNA]</scope>
    <source>
        <strain evidence="3">Fred_18-Q3-R57-64_BAT3C.720</strain>
    </source>
</reference>
<dbReference type="Pfam" id="PF04366">
    <property type="entry name" value="Ysc84"/>
    <property type="match status" value="1"/>
</dbReference>
<proteinExistence type="predicted"/>
<feature type="chain" id="PRO_5037427267" description="Ysc84 actin-binding domain-containing protein" evidence="1">
    <location>
        <begin position="21"/>
        <end position="190"/>
    </location>
</feature>
<dbReference type="AlphaFoldDB" id="A0A935TC95"/>
<name>A0A935TC95_9PROT</name>
<protein>
    <recommendedName>
        <fullName evidence="2">Ysc84 actin-binding domain-containing protein</fullName>
    </recommendedName>
</protein>